<organism evidence="1 2">
    <name type="scientific">Salipiger profundus</name>
    <dbReference type="NCBI Taxonomy" id="1229727"/>
    <lineage>
        <taxon>Bacteria</taxon>
        <taxon>Pseudomonadati</taxon>
        <taxon>Pseudomonadota</taxon>
        <taxon>Alphaproteobacteria</taxon>
        <taxon>Rhodobacterales</taxon>
        <taxon>Roseobacteraceae</taxon>
        <taxon>Salipiger</taxon>
    </lineage>
</organism>
<reference evidence="1 2" key="1">
    <citation type="submission" date="2016-03" db="EMBL/GenBank/DDBJ databases">
        <title>Deep-sea bacteria in the southern Pacific.</title>
        <authorList>
            <person name="Tang K."/>
        </authorList>
    </citation>
    <scope>NUCLEOTIDE SEQUENCE [LARGE SCALE GENOMIC DNA]</scope>
    <source>
        <strain evidence="1 2">JLT2016</strain>
    </source>
</reference>
<dbReference type="KEGG" id="tpro:Ga0080559_TMP2106"/>
<evidence type="ECO:0000313" key="1">
    <source>
        <dbReference type="EMBL" id="APX22902.1"/>
    </source>
</evidence>
<dbReference type="OrthoDB" id="7856340at2"/>
<sequence length="166" mass="17966">MAPPDIQLVLERSFGPVSEQRILLPNRTAVRGDNFLLLRAREGTLATIGRFEPLELLGATGDTPDPFEDFDSLLLETRDEPMGTLSWAVWTNNANLNCVLAFRRLDASSRVVPEGAGVMDMMLRNCVHGTVEQALAPALEVNVGYAAAGPEGDLPRMLSPLAAPQP</sequence>
<proteinExistence type="predicted"/>
<name>A0A1U7D454_9RHOB</name>
<keyword evidence="2" id="KW-1185">Reference proteome</keyword>
<evidence type="ECO:0000313" key="2">
    <source>
        <dbReference type="Proteomes" id="UP000186559"/>
    </source>
</evidence>
<dbReference type="Proteomes" id="UP000186559">
    <property type="component" value="Chromosome"/>
</dbReference>
<dbReference type="AlphaFoldDB" id="A0A1U7D454"/>
<gene>
    <name evidence="1" type="ORF">Ga0080559_TMP2106</name>
</gene>
<dbReference type="EMBL" id="CP014796">
    <property type="protein sequence ID" value="APX22902.1"/>
    <property type="molecule type" value="Genomic_DNA"/>
</dbReference>
<protein>
    <submittedName>
        <fullName evidence="1">Uncharacterized protein</fullName>
    </submittedName>
</protein>
<dbReference type="STRING" id="1229727.Ga0080559_TMP2106"/>
<accession>A0A1U7D454</accession>